<dbReference type="GO" id="GO:0005524">
    <property type="term" value="F:ATP binding"/>
    <property type="evidence" value="ECO:0007669"/>
    <property type="project" value="UniProtKB-UniRule"/>
</dbReference>
<reference evidence="10 11" key="1">
    <citation type="submission" date="2020-08" db="EMBL/GenBank/DDBJ databases">
        <title>Plant Genome Project.</title>
        <authorList>
            <person name="Zhang R.-G."/>
        </authorList>
    </citation>
    <scope>NUCLEOTIDE SEQUENCE [LARGE SCALE GENOMIC DNA]</scope>
    <source>
        <tissue evidence="10">Rhizome</tissue>
    </source>
</reference>
<evidence type="ECO:0000256" key="2">
    <source>
        <dbReference type="ARBA" id="ARBA00022840"/>
    </source>
</evidence>
<dbReference type="GO" id="GO:0016459">
    <property type="term" value="C:myosin complex"/>
    <property type="evidence" value="ECO:0007669"/>
    <property type="project" value="UniProtKB-KW"/>
</dbReference>
<dbReference type="InterPro" id="IPR027417">
    <property type="entry name" value="P-loop_NTPase"/>
</dbReference>
<evidence type="ECO:0000256" key="1">
    <source>
        <dbReference type="ARBA" id="ARBA00022741"/>
    </source>
</evidence>
<dbReference type="SMART" id="SM00242">
    <property type="entry name" value="MYSc"/>
    <property type="match status" value="1"/>
</dbReference>
<feature type="coiled-coil region" evidence="7">
    <location>
        <begin position="1018"/>
        <end position="1045"/>
    </location>
</feature>
<dbReference type="Gene3D" id="3.40.850.10">
    <property type="entry name" value="Kinesin motor domain"/>
    <property type="match status" value="1"/>
</dbReference>
<dbReference type="PRINTS" id="PR00193">
    <property type="entry name" value="MYOSINHEAVY"/>
</dbReference>
<evidence type="ECO:0000256" key="4">
    <source>
        <dbReference type="ARBA" id="ARBA00023175"/>
    </source>
</evidence>
<dbReference type="Gene3D" id="1.10.10.820">
    <property type="match status" value="1"/>
</dbReference>
<comment type="similarity">
    <text evidence="6">Belongs to the TRAFAC class myosin-kinesin ATPase superfamily. Myosin family.</text>
</comment>
<dbReference type="PROSITE" id="PS50096">
    <property type="entry name" value="IQ"/>
    <property type="match status" value="2"/>
</dbReference>
<dbReference type="Pfam" id="PF00612">
    <property type="entry name" value="IQ"/>
    <property type="match status" value="2"/>
</dbReference>
<dbReference type="SUPFAM" id="SSF52540">
    <property type="entry name" value="P-loop containing nucleoside triphosphate hydrolases"/>
    <property type="match status" value="1"/>
</dbReference>
<dbReference type="Gene3D" id="1.20.5.190">
    <property type="match status" value="2"/>
</dbReference>
<keyword evidence="2 6" id="KW-0067">ATP-binding</keyword>
<gene>
    <name evidence="10" type="ORF">ZIOFF_074599</name>
</gene>
<protein>
    <recommendedName>
        <fullName evidence="9">Myosin motor domain-containing protein</fullName>
    </recommendedName>
</protein>
<dbReference type="GO" id="GO:0016020">
    <property type="term" value="C:membrane"/>
    <property type="evidence" value="ECO:0007669"/>
    <property type="project" value="TreeGrafter"/>
</dbReference>
<feature type="region of interest" description="Disordered" evidence="8">
    <location>
        <begin position="126"/>
        <end position="149"/>
    </location>
</feature>
<feature type="region of interest" description="Disordered" evidence="8">
    <location>
        <begin position="1357"/>
        <end position="1382"/>
    </location>
</feature>
<feature type="domain" description="Myosin motor" evidence="9">
    <location>
        <begin position="203"/>
        <end position="874"/>
    </location>
</feature>
<dbReference type="InterPro" id="IPR036961">
    <property type="entry name" value="Kinesin_motor_dom_sf"/>
</dbReference>
<dbReference type="Pfam" id="PF00063">
    <property type="entry name" value="Myosin_head"/>
    <property type="match status" value="2"/>
</dbReference>
<keyword evidence="1 6" id="KW-0547">Nucleotide-binding</keyword>
<dbReference type="GO" id="GO:0007015">
    <property type="term" value="P:actin filament organization"/>
    <property type="evidence" value="ECO:0007669"/>
    <property type="project" value="TreeGrafter"/>
</dbReference>
<feature type="region of interest" description="Actin-binding" evidence="6">
    <location>
        <begin position="754"/>
        <end position="776"/>
    </location>
</feature>
<evidence type="ECO:0000256" key="8">
    <source>
        <dbReference type="SAM" id="MobiDB-lite"/>
    </source>
</evidence>
<dbReference type="SMART" id="SM00015">
    <property type="entry name" value="IQ"/>
    <property type="match status" value="4"/>
</dbReference>
<dbReference type="EMBL" id="JACMSC010000035">
    <property type="protein sequence ID" value="KAG6467569.1"/>
    <property type="molecule type" value="Genomic_DNA"/>
</dbReference>
<accession>A0A8J5CQZ9</accession>
<comment type="caution">
    <text evidence="10">The sequence shown here is derived from an EMBL/GenBank/DDBJ whole genome shotgun (WGS) entry which is preliminary data.</text>
</comment>
<proteinExistence type="inferred from homology"/>
<dbReference type="InterPro" id="IPR000048">
    <property type="entry name" value="IQ_motif_EF-hand-BS"/>
</dbReference>
<evidence type="ECO:0000259" key="9">
    <source>
        <dbReference type="PROSITE" id="PS51456"/>
    </source>
</evidence>
<name>A0A8J5CQZ9_ZINOF</name>
<dbReference type="GO" id="GO:0000146">
    <property type="term" value="F:microfilament motor activity"/>
    <property type="evidence" value="ECO:0007669"/>
    <property type="project" value="TreeGrafter"/>
</dbReference>
<evidence type="ECO:0000256" key="6">
    <source>
        <dbReference type="PROSITE-ProRule" id="PRU00782"/>
    </source>
</evidence>
<dbReference type="Pfam" id="PF25369">
    <property type="entry name" value="SH3_VIII-1_N"/>
    <property type="match status" value="1"/>
</dbReference>
<dbReference type="GO" id="GO:0051015">
    <property type="term" value="F:actin filament binding"/>
    <property type="evidence" value="ECO:0007669"/>
    <property type="project" value="TreeGrafter"/>
</dbReference>
<evidence type="ECO:0000256" key="5">
    <source>
        <dbReference type="ARBA" id="ARBA00023203"/>
    </source>
</evidence>
<evidence type="ECO:0000256" key="7">
    <source>
        <dbReference type="SAM" id="Coils"/>
    </source>
</evidence>
<keyword evidence="3 6" id="KW-0518">Myosin</keyword>
<dbReference type="InterPro" id="IPR001609">
    <property type="entry name" value="Myosin_head_motor_dom-like"/>
</dbReference>
<dbReference type="PANTHER" id="PTHR13140:SF706">
    <property type="entry name" value="DILUTE CLASS UNCONVENTIONAL MYOSIN, ISOFORM C"/>
    <property type="match status" value="1"/>
</dbReference>
<dbReference type="GO" id="GO:0030048">
    <property type="term" value="P:actin filament-based movement"/>
    <property type="evidence" value="ECO:0007669"/>
    <property type="project" value="UniProtKB-ARBA"/>
</dbReference>
<keyword evidence="11" id="KW-1185">Reference proteome</keyword>
<dbReference type="PROSITE" id="PS51456">
    <property type="entry name" value="MYOSIN_MOTOR"/>
    <property type="match status" value="1"/>
</dbReference>
<feature type="binding site" evidence="6">
    <location>
        <begin position="294"/>
        <end position="301"/>
    </location>
    <ligand>
        <name>ATP</name>
        <dbReference type="ChEBI" id="CHEBI:30616"/>
    </ligand>
</feature>
<dbReference type="InterPro" id="IPR057535">
    <property type="entry name" value="MYO1-3_N_SH3"/>
</dbReference>
<dbReference type="Proteomes" id="UP000734854">
    <property type="component" value="Unassembled WGS sequence"/>
</dbReference>
<dbReference type="GO" id="GO:0005737">
    <property type="term" value="C:cytoplasm"/>
    <property type="evidence" value="ECO:0007669"/>
    <property type="project" value="TreeGrafter"/>
</dbReference>
<dbReference type="Gene3D" id="6.20.240.20">
    <property type="match status" value="1"/>
</dbReference>
<dbReference type="CDD" id="cd01383">
    <property type="entry name" value="MYSc_Myo8"/>
    <property type="match status" value="1"/>
</dbReference>
<dbReference type="Gene3D" id="1.20.58.530">
    <property type="match status" value="1"/>
</dbReference>
<sequence length="1417" mass="160367">MLSAAATSPSIVRSSLEVMLDSIRMKEEQPKDLPPALPVRPTARGRLPTSKRSVAVNLKVGQSASEEILRGHVKRDFENEEKMRRGDKEAVFRSGVFDSKKLRRLERPEESPYVMMTKLENHGKKVEVNDSRPSSVALPSSIPRNKKLGKSDTSECAVKKEAKWELGHIQTVSGDNVKILLSDGNVLLVTGEDLLPANPHILDGVDDLIQLSYLNEPSVLHNLRYRYSCDSVYTKAGPVLVAINPFKEVPFYGKDYITAYKQKLTESPHVFAIADSAFNEMRRDGVNQSIIISGESGAGKTETAKFAMLYLADLGGGCGIEDEVLQSNSILEAFGNAKTSRNDNSSRFIFPLQLTFSHLVFSNNLHMEVLLEKSRVVQRPTGERSYHVFYQLCAGAPPSLKEELNLRTADEYEYLKQSNCLTIDYVDDAQRFHKLMEALDVIQISKQNQKHLFSTLTAVLWLGNICFSVVDNENHVEVVLGEGVANAAKLMDCEIPDLMLALSTRKIQAGNDNIIQKLTLQQAIDTRDALAKTMYSSLFDWLVEQINTSLEVGKCYAGQSISILDIFGFESFHEYAQDGIDWDKVEFVDNTDCLNLFEKELILPSIYQKCSTQFLRLVSLGVLNWSAGHHLKPLGLISLLDEESTFPKASDLTFANKLMQHLTGDNCFKGERGGAFRISHYAGEVSYDSNGFLEKNRDTLHTDLVQLLVSCAHLLPKSFLYNTLQSEKDQSPFRQLGSVDLRKLSVVAKFKGQLFKLMQRLESTTPHFIRCIKPNSKQLAGLYQHDLVLQQLRWCGVLEVVRISRSGYPTRIKHQLFVERYGFLLIGNSKPHDSLSLAVAILQQFNVAPEMYRVGYTKLFFRTGQIATLEEARNQVLRGVVKVQKNFRCFQAHRCYREMMSGATTIQSFIRGQKARHNFDVLARRWSVAILIQKHVRRRIAKRRFGYQQKSIVLLQSLIRGWLARKNFAGWHIQEMPKQNHVLVKETSEMNLPRPVEDVTIQLHQVHLTNTNELHKRALMAEAALRKKEEENAILQQRLKQYESTWLQYELKMKSMEQTWQKQLCNLQLSLATARRSLLPDDMTSQSDRLDMYPINHSYESEDTSFSDQTPEETPTKHILDGEIARNIDYRNIAVIHLVKEFEKHRQTFEDDAGSIAKVKVGQASSKVNPVDELQKLKARFSSWKKAYKLRLRETKALLQKSPLKIFPSWLLASSLSSHPLFAVLAAASLLVALYVPRSLLPFLLSPVPISTFLLLAALLRLGSSPAETPTATTVAAEEKELPASYLTDDTECFSSYHQKAPFFNDNGRRGFPLEVIYEEHEEEGEVGCVRFWEYLRWRQNGDLGSGRLGSLRFAGVDSDSDSDEGSSIDAAEGSSSPEELWLRWDSQSEEEDGEDMIEIDLKAEAEENLIEIDISG</sequence>
<evidence type="ECO:0000313" key="11">
    <source>
        <dbReference type="Proteomes" id="UP000734854"/>
    </source>
</evidence>
<keyword evidence="5 6" id="KW-0009">Actin-binding</keyword>
<organism evidence="10 11">
    <name type="scientific">Zingiber officinale</name>
    <name type="common">Ginger</name>
    <name type="synonym">Amomum zingiber</name>
    <dbReference type="NCBI Taxonomy" id="94328"/>
    <lineage>
        <taxon>Eukaryota</taxon>
        <taxon>Viridiplantae</taxon>
        <taxon>Streptophyta</taxon>
        <taxon>Embryophyta</taxon>
        <taxon>Tracheophyta</taxon>
        <taxon>Spermatophyta</taxon>
        <taxon>Magnoliopsida</taxon>
        <taxon>Liliopsida</taxon>
        <taxon>Zingiberales</taxon>
        <taxon>Zingiberaceae</taxon>
        <taxon>Zingiber</taxon>
    </lineage>
</organism>
<dbReference type="InterPro" id="IPR036022">
    <property type="entry name" value="MYSc_Myo8"/>
</dbReference>
<evidence type="ECO:0000256" key="3">
    <source>
        <dbReference type="ARBA" id="ARBA00023123"/>
    </source>
</evidence>
<dbReference type="PANTHER" id="PTHR13140">
    <property type="entry name" value="MYOSIN"/>
    <property type="match status" value="1"/>
</dbReference>
<evidence type="ECO:0000313" key="10">
    <source>
        <dbReference type="EMBL" id="KAG6467569.1"/>
    </source>
</evidence>
<keyword evidence="4 6" id="KW-0505">Motor protein</keyword>
<dbReference type="Gene3D" id="1.20.120.720">
    <property type="entry name" value="Myosin VI head, motor domain, U50 subdomain"/>
    <property type="match status" value="1"/>
</dbReference>
<dbReference type="FunFam" id="1.10.10.820:FF:000001">
    <property type="entry name" value="Myosin heavy chain"/>
    <property type="match status" value="1"/>
</dbReference>
<keyword evidence="7" id="KW-0175">Coiled coil</keyword>